<accession>A0ACB8SF76</accession>
<name>A0ACB8SF76_9AGAM</name>
<dbReference type="EMBL" id="MU277329">
    <property type="protein sequence ID" value="KAI0054922.1"/>
    <property type="molecule type" value="Genomic_DNA"/>
</dbReference>
<evidence type="ECO:0000313" key="1">
    <source>
        <dbReference type="EMBL" id="KAI0054922.1"/>
    </source>
</evidence>
<dbReference type="Proteomes" id="UP000814140">
    <property type="component" value="Unassembled WGS sequence"/>
</dbReference>
<sequence length="128" mass="15188">MASLPTQPFHVGRQWKGKRALFQGTKRAFLERRIRQYEDARKAGREREFWESVTRLFLLKYGYDLPIHEDLDSDICDPDEALLDDGRDLDSQAIGEEESLRRTEVHKKLLDRIRTWYRHTSRREALGG</sequence>
<gene>
    <name evidence="1" type="ORF">BV25DRAFT_1843318</name>
</gene>
<keyword evidence="2" id="KW-1185">Reference proteome</keyword>
<reference evidence="1" key="2">
    <citation type="journal article" date="2022" name="New Phytol.">
        <title>Evolutionary transition to the ectomycorrhizal habit in the genomes of a hyperdiverse lineage of mushroom-forming fungi.</title>
        <authorList>
            <person name="Looney B."/>
            <person name="Miyauchi S."/>
            <person name="Morin E."/>
            <person name="Drula E."/>
            <person name="Courty P.E."/>
            <person name="Kohler A."/>
            <person name="Kuo A."/>
            <person name="LaButti K."/>
            <person name="Pangilinan J."/>
            <person name="Lipzen A."/>
            <person name="Riley R."/>
            <person name="Andreopoulos W."/>
            <person name="He G."/>
            <person name="Johnson J."/>
            <person name="Nolan M."/>
            <person name="Tritt A."/>
            <person name="Barry K.W."/>
            <person name="Grigoriev I.V."/>
            <person name="Nagy L.G."/>
            <person name="Hibbett D."/>
            <person name="Henrissat B."/>
            <person name="Matheny P.B."/>
            <person name="Labbe J."/>
            <person name="Martin F.M."/>
        </authorList>
    </citation>
    <scope>NUCLEOTIDE SEQUENCE</scope>
    <source>
        <strain evidence="1">HHB10654</strain>
    </source>
</reference>
<comment type="caution">
    <text evidence="1">The sequence shown here is derived from an EMBL/GenBank/DDBJ whole genome shotgun (WGS) entry which is preliminary data.</text>
</comment>
<protein>
    <submittedName>
        <fullName evidence="1">Uncharacterized protein</fullName>
    </submittedName>
</protein>
<reference evidence="1" key="1">
    <citation type="submission" date="2021-03" db="EMBL/GenBank/DDBJ databases">
        <authorList>
            <consortium name="DOE Joint Genome Institute"/>
            <person name="Ahrendt S."/>
            <person name="Looney B.P."/>
            <person name="Miyauchi S."/>
            <person name="Morin E."/>
            <person name="Drula E."/>
            <person name="Courty P.E."/>
            <person name="Chicoki N."/>
            <person name="Fauchery L."/>
            <person name="Kohler A."/>
            <person name="Kuo A."/>
            <person name="Labutti K."/>
            <person name="Pangilinan J."/>
            <person name="Lipzen A."/>
            <person name="Riley R."/>
            <person name="Andreopoulos W."/>
            <person name="He G."/>
            <person name="Johnson J."/>
            <person name="Barry K.W."/>
            <person name="Grigoriev I.V."/>
            <person name="Nagy L."/>
            <person name="Hibbett D."/>
            <person name="Henrissat B."/>
            <person name="Matheny P.B."/>
            <person name="Labbe J."/>
            <person name="Martin F."/>
        </authorList>
    </citation>
    <scope>NUCLEOTIDE SEQUENCE</scope>
    <source>
        <strain evidence="1">HHB10654</strain>
    </source>
</reference>
<organism evidence="1 2">
    <name type="scientific">Artomyces pyxidatus</name>
    <dbReference type="NCBI Taxonomy" id="48021"/>
    <lineage>
        <taxon>Eukaryota</taxon>
        <taxon>Fungi</taxon>
        <taxon>Dikarya</taxon>
        <taxon>Basidiomycota</taxon>
        <taxon>Agaricomycotina</taxon>
        <taxon>Agaricomycetes</taxon>
        <taxon>Russulales</taxon>
        <taxon>Auriscalpiaceae</taxon>
        <taxon>Artomyces</taxon>
    </lineage>
</organism>
<proteinExistence type="predicted"/>
<evidence type="ECO:0000313" key="2">
    <source>
        <dbReference type="Proteomes" id="UP000814140"/>
    </source>
</evidence>